<accession>A0A6N8EEC8</accession>
<feature type="region of interest" description="Disordered" evidence="1">
    <location>
        <begin position="1"/>
        <end position="24"/>
    </location>
</feature>
<reference evidence="2 3" key="1">
    <citation type="submission" date="2019-11" db="EMBL/GenBank/DDBJ databases">
        <title>Whole-genome sequence of the anaerobic purple sulfur bacterium Allochromatium palmeri DSM 15591.</title>
        <authorList>
            <person name="Kyndt J.A."/>
            <person name="Meyer T.E."/>
        </authorList>
    </citation>
    <scope>NUCLEOTIDE SEQUENCE [LARGE SCALE GENOMIC DNA]</scope>
    <source>
        <strain evidence="2 3">DSM 15591</strain>
    </source>
</reference>
<proteinExistence type="predicted"/>
<evidence type="ECO:0000313" key="2">
    <source>
        <dbReference type="EMBL" id="MTW21850.1"/>
    </source>
</evidence>
<dbReference type="InterPro" id="IPR009953">
    <property type="entry name" value="DRA_trans"/>
</dbReference>
<protein>
    <submittedName>
        <fullName evidence="2">NAD(+)--dinitrogen-reductase ADP-D-ribosyltransferase</fullName>
    </submittedName>
</protein>
<keyword evidence="3" id="KW-1185">Reference proteome</keyword>
<dbReference type="AlphaFoldDB" id="A0A6N8EEC8"/>
<keyword evidence="2" id="KW-0808">Transferase</keyword>
<feature type="compositionally biased region" description="Basic and acidic residues" evidence="1">
    <location>
        <begin position="1"/>
        <end position="12"/>
    </location>
</feature>
<dbReference type="GO" id="GO:0030701">
    <property type="term" value="F:NAD+-dinitrogen-reductase ADP-D-ribosyltransferase activity"/>
    <property type="evidence" value="ECO:0007669"/>
    <property type="project" value="InterPro"/>
</dbReference>
<organism evidence="2 3">
    <name type="scientific">Allochromatium palmeri</name>
    <dbReference type="NCBI Taxonomy" id="231048"/>
    <lineage>
        <taxon>Bacteria</taxon>
        <taxon>Pseudomonadati</taxon>
        <taxon>Pseudomonadota</taxon>
        <taxon>Gammaproteobacteria</taxon>
        <taxon>Chromatiales</taxon>
        <taxon>Chromatiaceae</taxon>
        <taxon>Allochromatium</taxon>
    </lineage>
</organism>
<evidence type="ECO:0000256" key="1">
    <source>
        <dbReference type="SAM" id="MobiDB-lite"/>
    </source>
</evidence>
<dbReference type="Proteomes" id="UP000434044">
    <property type="component" value="Unassembled WGS sequence"/>
</dbReference>
<dbReference type="Pfam" id="PF07357">
    <property type="entry name" value="DRAT"/>
    <property type="match status" value="1"/>
</dbReference>
<comment type="caution">
    <text evidence="2">The sequence shown here is derived from an EMBL/GenBank/DDBJ whole genome shotgun (WGS) entry which is preliminary data.</text>
</comment>
<evidence type="ECO:0000313" key="3">
    <source>
        <dbReference type="Proteomes" id="UP000434044"/>
    </source>
</evidence>
<sequence length="284" mass="33063">MENDRQIRHDEPPPPTLPPSARQPINRCNLPAVILGSLSFQRHPVALEIDGIRDLHAGLFQMLDRLPEATERAQRFMDYMTVWFLLEEPEEAGSMPGRKKPARVKANYRRLVRGWSFDSDGREGAVLKRWVESRFGLLARHHAGSLLDRGGECYQRYLYEGSRGLYATNALESQLDLLYAYCQYELARTHPEQTHVRLYRGINRIDEHEVLERAERARYRVLLNNLNSFTRERERADEFGDYILEVEVPLAKIFFYNQLLPDLLRGEDEYVAIGGVYEVRISTL</sequence>
<dbReference type="RefSeq" id="WP_155450428.1">
    <property type="nucleotide sequence ID" value="NZ_WNKT01000026.1"/>
</dbReference>
<gene>
    <name evidence="2" type="ORF">GJ668_12195</name>
</gene>
<dbReference type="GO" id="GO:0009399">
    <property type="term" value="P:nitrogen fixation"/>
    <property type="evidence" value="ECO:0007669"/>
    <property type="project" value="InterPro"/>
</dbReference>
<dbReference type="EMBL" id="WNKT01000026">
    <property type="protein sequence ID" value="MTW21850.1"/>
    <property type="molecule type" value="Genomic_DNA"/>
</dbReference>
<name>A0A6N8EEC8_9GAMM</name>
<dbReference type="OrthoDB" id="183043at2"/>